<sequence>MTNQKLKDKKIQLSENYFFEFDKNQLKKFKNEDSFLGWEFTIGKIRSQFLEKYIANCKVSFLPLNNNNLQENCILKNIIQSPTNPYLKCNHILVDWPEEAAELLPQLIKSFPNTVTLASNKIIEQNTYQESDDNLIAQMQNNPVVFIESIDSRRFILHKLISNSPLIHCVGGVESYLQWQILNKLNPNQAFNLSPELQTSGASLTWLQLKLRESLNIGENSQNYIHECLEKTAHKIIKYIINHADEEILIICGIELFKKIESTLKLFKNKSEFNNIFSRKIVNLKDLKNKNQIKNLYLCQPTPESAADYAVIPAFFAHDIITQNEKITSWLEFARHSFSQAFIRTADRYAEWTKFKINASQERDYFRFVYRLAQDRNTLFPTTFELLLSASSVIDSNFAFEFLKECKNFPTNSNFSSTLPVVHFPLNHFIKNTAKISIQKFETLQSKKSFHKTKLKSVDKAKKAFKVQPVNEEKYADNSWVNEDHPYSCSFPSEDIFMERLAANVKKNMKEKLRSQEIVFRELQADFCDGLDLRETIRNWHKEKIIIKDLQHVGKADIGAVVFSFAEANKDNYYSWKSFWLAEQHDDSNLMFYATPFKDKLIGPGIAKSEFGGFAVIPLPSGMENPWGNPFISHYAQNSTECLILAGALSTAHKNILFISNHPPSQHILKILKQSGKSIIYAKLDEFPPEDIRLVRTFHILAEAGVREYAQKYIRKD</sequence>
<dbReference type="Proteomes" id="UP000291236">
    <property type="component" value="Chromosome"/>
</dbReference>
<dbReference type="OrthoDB" id="9766398at2"/>
<dbReference type="KEGG" id="sbf:JCM31447_12590"/>
<dbReference type="AlphaFoldDB" id="A0A4P2VIF0"/>
<keyword evidence="2" id="KW-1185">Reference proteome</keyword>
<dbReference type="RefSeq" id="WP_130607615.1">
    <property type="nucleotide sequence ID" value="NZ_AP019368.1"/>
</dbReference>
<organism evidence="1 2">
    <name type="scientific">Fluviispira sanaruensis</name>
    <dbReference type="NCBI Taxonomy" id="2493639"/>
    <lineage>
        <taxon>Bacteria</taxon>
        <taxon>Pseudomonadati</taxon>
        <taxon>Bdellovibrionota</taxon>
        <taxon>Oligoflexia</taxon>
        <taxon>Silvanigrellales</taxon>
        <taxon>Silvanigrellaceae</taxon>
        <taxon>Fluviispira</taxon>
    </lineage>
</organism>
<proteinExistence type="predicted"/>
<accession>A0A4P2VIF0</accession>
<protein>
    <submittedName>
        <fullName evidence="1">Uncharacterized protein</fullName>
    </submittedName>
</protein>
<evidence type="ECO:0000313" key="1">
    <source>
        <dbReference type="EMBL" id="BBH52816.1"/>
    </source>
</evidence>
<reference evidence="1 2" key="1">
    <citation type="submission" date="2018-12" db="EMBL/GenBank/DDBJ databases">
        <title>Rubrispira sanarue gen. nov., sp., nov., a member of the order Silvanigrellales, isolated from a brackish lake in Hamamatsu Japan.</title>
        <authorList>
            <person name="Maejima Y."/>
            <person name="Iino T."/>
            <person name="Muraguchi Y."/>
            <person name="Fukuda K."/>
            <person name="Nojiri H."/>
            <person name="Ohkuma M."/>
            <person name="Moriuchi R."/>
            <person name="Dohra H."/>
            <person name="Kimbara K."/>
            <person name="Shintani M."/>
        </authorList>
    </citation>
    <scope>NUCLEOTIDE SEQUENCE [LARGE SCALE GENOMIC DNA]</scope>
    <source>
        <strain evidence="1 2">RF1110005</strain>
    </source>
</reference>
<dbReference type="EMBL" id="AP019368">
    <property type="protein sequence ID" value="BBH52816.1"/>
    <property type="molecule type" value="Genomic_DNA"/>
</dbReference>
<evidence type="ECO:0000313" key="2">
    <source>
        <dbReference type="Proteomes" id="UP000291236"/>
    </source>
</evidence>
<name>A0A4P2VIF0_FLUSA</name>
<gene>
    <name evidence="1" type="ORF">JCM31447_12590</name>
</gene>